<dbReference type="SUPFAM" id="SSF48264">
    <property type="entry name" value="Cytochrome P450"/>
    <property type="match status" value="1"/>
</dbReference>
<feature type="region of interest" description="Disordered" evidence="4">
    <location>
        <begin position="30"/>
        <end position="138"/>
    </location>
</feature>
<dbReference type="GO" id="GO:0016705">
    <property type="term" value="F:oxidoreductase activity, acting on paired donors, with incorporation or reduction of molecular oxygen"/>
    <property type="evidence" value="ECO:0007669"/>
    <property type="project" value="InterPro"/>
</dbReference>
<evidence type="ECO:0000256" key="4">
    <source>
        <dbReference type="SAM" id="MobiDB-lite"/>
    </source>
</evidence>
<dbReference type="EMBL" id="JAAIUW010000010">
    <property type="protein sequence ID" value="KAF7812794.1"/>
    <property type="molecule type" value="Genomic_DNA"/>
</dbReference>
<dbReference type="GO" id="GO:0005506">
    <property type="term" value="F:iron ion binding"/>
    <property type="evidence" value="ECO:0007669"/>
    <property type="project" value="InterPro"/>
</dbReference>
<dbReference type="Proteomes" id="UP000634136">
    <property type="component" value="Unassembled WGS sequence"/>
</dbReference>
<comment type="similarity">
    <text evidence="1 3">Belongs to the cytochrome P450 family.</text>
</comment>
<dbReference type="AlphaFoldDB" id="A0A834WD58"/>
<evidence type="ECO:0000313" key="5">
    <source>
        <dbReference type="EMBL" id="KAF7812794.1"/>
    </source>
</evidence>
<evidence type="ECO:0000313" key="6">
    <source>
        <dbReference type="Proteomes" id="UP000634136"/>
    </source>
</evidence>
<gene>
    <name evidence="5" type="ORF">G2W53_033770</name>
</gene>
<reference evidence="5" key="1">
    <citation type="submission" date="2020-09" db="EMBL/GenBank/DDBJ databases">
        <title>Genome-Enabled Discovery of Anthraquinone Biosynthesis in Senna tora.</title>
        <authorList>
            <person name="Kang S.-H."/>
            <person name="Pandey R.P."/>
            <person name="Lee C.-M."/>
            <person name="Sim J.-S."/>
            <person name="Jeong J.-T."/>
            <person name="Choi B.-S."/>
            <person name="Jung M."/>
            <person name="Ginzburg D."/>
            <person name="Zhao K."/>
            <person name="Won S.Y."/>
            <person name="Oh T.-J."/>
            <person name="Yu Y."/>
            <person name="Kim N.-H."/>
            <person name="Lee O.R."/>
            <person name="Lee T.-H."/>
            <person name="Bashyal P."/>
            <person name="Kim T.-S."/>
            <person name="Lee W.-H."/>
            <person name="Kawkins C."/>
            <person name="Kim C.-K."/>
            <person name="Kim J.S."/>
            <person name="Ahn B.O."/>
            <person name="Rhee S.Y."/>
            <person name="Sohng J.K."/>
        </authorList>
    </citation>
    <scope>NUCLEOTIDE SEQUENCE</scope>
    <source>
        <tissue evidence="5">Leaf</tissue>
    </source>
</reference>
<dbReference type="PRINTS" id="PR00385">
    <property type="entry name" value="P450"/>
</dbReference>
<dbReference type="PANTHER" id="PTHR47950">
    <property type="entry name" value="CYTOCHROME P450, FAMILY 76, SUBFAMILY C, POLYPEPTIDE 5-RELATED"/>
    <property type="match status" value="1"/>
</dbReference>
<dbReference type="PRINTS" id="PR00463">
    <property type="entry name" value="EP450I"/>
</dbReference>
<sequence>MEIHIFLLSITLPLVVIRLFLNRRRHIKPAARSGRPPHHRQPPPARPKAPPVALRLGPHLRPTPIAAPRFCKRWSSPPRRPSPRKSSKRMTSPSPTARFSSRSPPSPTSATPSPGLRRTTGGATAGASAAHRYSPPTGSTCCNTCASVRSSNSLSTFRNHSLEGTQVDIGELAFATMLNLVSNTVFSVDLVDPEFETAGEFKEVVWRIMEDAGKPNLADYFPALKKLDVQGVRRHVSVSYKRLHQIFDHIIQKRIKDRENSSARNGDFLDVLLDHCQDGSDFSVESIKPLILDLFIAGSDTSGSSTEWAMAELLRNPEIMQKARNELNQVIGPHIGQPKESDIPRLPYIQAIVKETLRLHPPVPLLLPYIAENDVVVSGYTIRKGDQVLINAWSIGRNPSFWDDPTSFLPERFVGSTLDFKGRDFEYLPFGAGRRICPGLPLANRMISLMLATLVHSFEWELPEGVTRENMDMSEHQLGCGHIECGGAILISKLECNSMAFSQKHTQPIPWFIQGKGPNLLEFDRKRPKCPLSILIPVCRLLHLDPSSCTSIDCSHMLRLRRPSSFLVSTISSSASVDHRASASLSSAQLESSWIPSEANPKQIWVKKKRVSVFLLLLLL</sequence>
<accession>A0A834WD58</accession>
<dbReference type="OrthoDB" id="2789670at2759"/>
<dbReference type="PROSITE" id="PS00086">
    <property type="entry name" value="CYTOCHROME_P450"/>
    <property type="match status" value="1"/>
</dbReference>
<proteinExistence type="inferred from homology"/>
<dbReference type="PANTHER" id="PTHR47950:SF44">
    <property type="entry name" value="CYTOCHROME P450, FAMILY 76, SUBFAMILY C, POLYPEPTIDE 5-RELATED"/>
    <property type="match status" value="1"/>
</dbReference>
<comment type="cofactor">
    <cofactor evidence="2">
        <name>heme</name>
        <dbReference type="ChEBI" id="CHEBI:30413"/>
    </cofactor>
</comment>
<dbReference type="Pfam" id="PF00067">
    <property type="entry name" value="p450"/>
    <property type="match status" value="1"/>
</dbReference>
<dbReference type="Gene3D" id="1.10.630.10">
    <property type="entry name" value="Cytochrome P450"/>
    <property type="match status" value="1"/>
</dbReference>
<dbReference type="GO" id="GO:0020037">
    <property type="term" value="F:heme binding"/>
    <property type="evidence" value="ECO:0007669"/>
    <property type="project" value="InterPro"/>
</dbReference>
<evidence type="ECO:0000256" key="1">
    <source>
        <dbReference type="ARBA" id="ARBA00010617"/>
    </source>
</evidence>
<keyword evidence="3" id="KW-0503">Monooxygenase</keyword>
<dbReference type="InterPro" id="IPR001128">
    <property type="entry name" value="Cyt_P450"/>
</dbReference>
<comment type="caution">
    <text evidence="5">The sequence shown here is derived from an EMBL/GenBank/DDBJ whole genome shotgun (WGS) entry which is preliminary data.</text>
</comment>
<dbReference type="InterPro" id="IPR017972">
    <property type="entry name" value="Cyt_P450_CS"/>
</dbReference>
<feature type="compositionally biased region" description="Basic residues" evidence="4">
    <location>
        <begin position="30"/>
        <end position="41"/>
    </location>
</feature>
<evidence type="ECO:0000256" key="2">
    <source>
        <dbReference type="PIRSR" id="PIRSR602401-1"/>
    </source>
</evidence>
<organism evidence="5 6">
    <name type="scientific">Senna tora</name>
    <dbReference type="NCBI Taxonomy" id="362788"/>
    <lineage>
        <taxon>Eukaryota</taxon>
        <taxon>Viridiplantae</taxon>
        <taxon>Streptophyta</taxon>
        <taxon>Embryophyta</taxon>
        <taxon>Tracheophyta</taxon>
        <taxon>Spermatophyta</taxon>
        <taxon>Magnoliopsida</taxon>
        <taxon>eudicotyledons</taxon>
        <taxon>Gunneridae</taxon>
        <taxon>Pentapetalae</taxon>
        <taxon>rosids</taxon>
        <taxon>fabids</taxon>
        <taxon>Fabales</taxon>
        <taxon>Fabaceae</taxon>
        <taxon>Caesalpinioideae</taxon>
        <taxon>Cassia clade</taxon>
        <taxon>Senna</taxon>
    </lineage>
</organism>
<protein>
    <submittedName>
        <fullName evidence="5">Geraniol 8-hydroxylase-like</fullName>
    </submittedName>
</protein>
<name>A0A834WD58_9FABA</name>
<dbReference type="InterPro" id="IPR002401">
    <property type="entry name" value="Cyt_P450_E_grp-I"/>
</dbReference>
<keyword evidence="2 3" id="KW-0479">Metal-binding</keyword>
<keyword evidence="6" id="KW-1185">Reference proteome</keyword>
<dbReference type="GO" id="GO:0004497">
    <property type="term" value="F:monooxygenase activity"/>
    <property type="evidence" value="ECO:0007669"/>
    <property type="project" value="UniProtKB-KW"/>
</dbReference>
<keyword evidence="3" id="KW-0560">Oxidoreductase</keyword>
<keyword evidence="2 3" id="KW-0349">Heme</keyword>
<feature type="binding site" description="axial binding residue" evidence="2">
    <location>
        <position position="437"/>
    </location>
    <ligand>
        <name>heme</name>
        <dbReference type="ChEBI" id="CHEBI:30413"/>
    </ligand>
    <ligandPart>
        <name>Fe</name>
        <dbReference type="ChEBI" id="CHEBI:18248"/>
    </ligandPart>
</feature>
<keyword evidence="2 3" id="KW-0408">Iron</keyword>
<feature type="compositionally biased region" description="Low complexity" evidence="4">
    <location>
        <begin position="89"/>
        <end position="130"/>
    </location>
</feature>
<dbReference type="InterPro" id="IPR036396">
    <property type="entry name" value="Cyt_P450_sf"/>
</dbReference>
<dbReference type="FunFam" id="1.10.630.10:FF:000163">
    <property type="entry name" value="Geraniol 8-hydroxylase"/>
    <property type="match status" value="1"/>
</dbReference>
<evidence type="ECO:0000256" key="3">
    <source>
        <dbReference type="RuleBase" id="RU000461"/>
    </source>
</evidence>